<organism evidence="1 2">
    <name type="scientific">Flavobacterium ardleyense</name>
    <dbReference type="NCBI Taxonomy" id="2038737"/>
    <lineage>
        <taxon>Bacteria</taxon>
        <taxon>Pseudomonadati</taxon>
        <taxon>Bacteroidota</taxon>
        <taxon>Flavobacteriia</taxon>
        <taxon>Flavobacteriales</taxon>
        <taxon>Flavobacteriaceae</taxon>
        <taxon>Flavobacterium</taxon>
    </lineage>
</organism>
<keyword evidence="2" id="KW-1185">Reference proteome</keyword>
<gene>
    <name evidence="1" type="ORF">ACFSX9_07220</name>
</gene>
<dbReference type="RefSeq" id="WP_379806129.1">
    <property type="nucleotide sequence ID" value="NZ_JBHUOL010000012.1"/>
</dbReference>
<proteinExistence type="predicted"/>
<protein>
    <submittedName>
        <fullName evidence="1">Uncharacterized protein</fullName>
    </submittedName>
</protein>
<dbReference type="EMBL" id="JBHUOL010000012">
    <property type="protein sequence ID" value="MFD2908524.1"/>
    <property type="molecule type" value="Genomic_DNA"/>
</dbReference>
<evidence type="ECO:0000313" key="2">
    <source>
        <dbReference type="Proteomes" id="UP001597549"/>
    </source>
</evidence>
<accession>A0ABW5Z6N1</accession>
<dbReference type="Proteomes" id="UP001597549">
    <property type="component" value="Unassembled WGS sequence"/>
</dbReference>
<evidence type="ECO:0000313" key="1">
    <source>
        <dbReference type="EMBL" id="MFD2908524.1"/>
    </source>
</evidence>
<comment type="caution">
    <text evidence="1">The sequence shown here is derived from an EMBL/GenBank/DDBJ whole genome shotgun (WGS) entry which is preliminary data.</text>
</comment>
<reference evidence="2" key="1">
    <citation type="journal article" date="2019" name="Int. J. Syst. Evol. Microbiol.">
        <title>The Global Catalogue of Microorganisms (GCM) 10K type strain sequencing project: providing services to taxonomists for standard genome sequencing and annotation.</title>
        <authorList>
            <consortium name="The Broad Institute Genomics Platform"/>
            <consortium name="The Broad Institute Genome Sequencing Center for Infectious Disease"/>
            <person name="Wu L."/>
            <person name="Ma J."/>
        </authorList>
    </citation>
    <scope>NUCLEOTIDE SEQUENCE [LARGE SCALE GENOMIC DNA]</scope>
    <source>
        <strain evidence="2">KCTC 52644</strain>
    </source>
</reference>
<name>A0ABW5Z6N1_9FLAO</name>
<sequence length="63" mass="7081">MVFSFAGIANEVKEKNVELEELSNCGNCYAHADSLDDRSDRTNQKWMKNVDACSTSNDCKAEF</sequence>